<proteinExistence type="predicted"/>
<feature type="non-terminal residue" evidence="1">
    <location>
        <position position="1"/>
    </location>
</feature>
<name>A0A382V869_9ZZZZ</name>
<dbReference type="InterPro" id="IPR009014">
    <property type="entry name" value="Transketo_C/PFOR_II"/>
</dbReference>
<reference evidence="1" key="1">
    <citation type="submission" date="2018-05" db="EMBL/GenBank/DDBJ databases">
        <authorList>
            <person name="Lanie J.A."/>
            <person name="Ng W.-L."/>
            <person name="Kazmierczak K.M."/>
            <person name="Andrzejewski T.M."/>
            <person name="Davidsen T.M."/>
            <person name="Wayne K.J."/>
            <person name="Tettelin H."/>
            <person name="Glass J.I."/>
            <person name="Rusch D."/>
            <person name="Podicherti R."/>
            <person name="Tsui H.-C.T."/>
            <person name="Winkler M.E."/>
        </authorList>
    </citation>
    <scope>NUCLEOTIDE SEQUENCE</scope>
</reference>
<sequence>AASVTGSQYNGDVDGFWYGKAHGTKWATDELSLANLSGSGTDSGVVLFCGDDHGAKSSGYPAGSETVLRDAKTPVFYPSSIPEVISYAHHALALSRYSGLACALKLVTPICDGAATLPVSPAEPCITLPDYMVNGNPYRKTFHPVVIATGSLPYEEEVADIRLGIARSYAQLNGIDQIVNTESNCPLGIIATGKSYPDVRLALDAMGLGDEIRLLKLGLVYPLNHEIVQTFGHGLESVLVVEEKGPFVEEPVAQALFNTCVRRVYGKRGPDGNRLIPAHGELNPDRL</sequence>
<dbReference type="AlphaFoldDB" id="A0A382V869"/>
<protein>
    <recommendedName>
        <fullName evidence="2">Pyruvate flavodoxin/ferredoxin oxidoreductase pyrimidine binding domain-containing protein</fullName>
    </recommendedName>
</protein>
<gene>
    <name evidence="1" type="ORF">METZ01_LOCUS395481</name>
</gene>
<evidence type="ECO:0000313" key="1">
    <source>
        <dbReference type="EMBL" id="SVD42627.1"/>
    </source>
</evidence>
<dbReference type="SUPFAM" id="SSF52922">
    <property type="entry name" value="TK C-terminal domain-like"/>
    <property type="match status" value="1"/>
</dbReference>
<dbReference type="EMBL" id="UINC01149891">
    <property type="protein sequence ID" value="SVD42627.1"/>
    <property type="molecule type" value="Genomic_DNA"/>
</dbReference>
<feature type="non-terminal residue" evidence="1">
    <location>
        <position position="287"/>
    </location>
</feature>
<accession>A0A382V869</accession>
<evidence type="ECO:0008006" key="2">
    <source>
        <dbReference type="Google" id="ProtNLM"/>
    </source>
</evidence>
<dbReference type="Gene3D" id="3.40.50.970">
    <property type="match status" value="1"/>
</dbReference>
<organism evidence="1">
    <name type="scientific">marine metagenome</name>
    <dbReference type="NCBI Taxonomy" id="408172"/>
    <lineage>
        <taxon>unclassified sequences</taxon>
        <taxon>metagenomes</taxon>
        <taxon>ecological metagenomes</taxon>
    </lineage>
</organism>